<dbReference type="STRING" id="717773.Thicy_0514"/>
<name>F6DBQ1_THICA</name>
<accession>F6DBQ1</accession>
<evidence type="ECO:0000256" key="4">
    <source>
        <dbReference type="ARBA" id="ARBA00022989"/>
    </source>
</evidence>
<dbReference type="SMART" id="SM00244">
    <property type="entry name" value="PHB"/>
    <property type="match status" value="1"/>
</dbReference>
<keyword evidence="3" id="KW-0812">Transmembrane</keyword>
<dbReference type="OrthoDB" id="9812991at2"/>
<dbReference type="EMBL" id="CP002776">
    <property type="protein sequence ID" value="AEG31287.1"/>
    <property type="molecule type" value="Genomic_DNA"/>
</dbReference>
<dbReference type="Pfam" id="PF01145">
    <property type="entry name" value="Band_7"/>
    <property type="match status" value="1"/>
</dbReference>
<dbReference type="Gene3D" id="3.30.479.30">
    <property type="entry name" value="Band 7 domain"/>
    <property type="match status" value="1"/>
</dbReference>
<dbReference type="PANTHER" id="PTHR42911">
    <property type="entry name" value="MODULATOR OF FTSH PROTEASE HFLC"/>
    <property type="match status" value="1"/>
</dbReference>
<dbReference type="RefSeq" id="WP_013835068.1">
    <property type="nucleotide sequence ID" value="NC_015581.1"/>
</dbReference>
<keyword evidence="4" id="KW-1133">Transmembrane helix</keyword>
<evidence type="ECO:0000259" key="7">
    <source>
        <dbReference type="SMART" id="SM00244"/>
    </source>
</evidence>
<dbReference type="SUPFAM" id="SSF117892">
    <property type="entry name" value="Band 7/SPFH domain"/>
    <property type="match status" value="1"/>
</dbReference>
<proteinExistence type="inferred from homology"/>
<gene>
    <name evidence="8" type="ordered locus">Thicy_0514</name>
</gene>
<dbReference type="GO" id="GO:0016020">
    <property type="term" value="C:membrane"/>
    <property type="evidence" value="ECO:0007669"/>
    <property type="project" value="UniProtKB-SubCell"/>
</dbReference>
<dbReference type="InterPro" id="IPR010200">
    <property type="entry name" value="HflC"/>
</dbReference>
<dbReference type="eggNOG" id="COG0330">
    <property type="taxonomic scope" value="Bacteria"/>
</dbReference>
<feature type="domain" description="Band 7" evidence="7">
    <location>
        <begin position="18"/>
        <end position="181"/>
    </location>
</feature>
<sequence length="282" mass="32085">MKAIYGLGIAAVLFIGTNSLFLVQEAETGVVFRLGEIVKTDLQPGLHVKMPFVNNVRTFDQRVQTMDATPERYLTGELKNLEVDSYIKWRVDNAERFYTSMGGDFNLANQRLSQIIKDGLRSQFGSRTVEDIISGERVVIADNITRLANREATQFGIEIVDVRLKRIDLPRDISESVFRRMEAERQRVAADLRSLGGESAERIRADADRQRTVLLADAFREAEQTRGEGDAIAARVYAEAYGIDPEFYSFYQSLNAYQESFSSKNDMLVLDPNLDFFKHFTR</sequence>
<dbReference type="KEGG" id="tcy:Thicy_0514"/>
<dbReference type="HOGENOM" id="CLU_059167_3_0_6"/>
<evidence type="ECO:0000256" key="5">
    <source>
        <dbReference type="ARBA" id="ARBA00023136"/>
    </source>
</evidence>
<evidence type="ECO:0000256" key="1">
    <source>
        <dbReference type="ARBA" id="ARBA00004167"/>
    </source>
</evidence>
<dbReference type="PIRSF" id="PIRSF005651">
    <property type="entry name" value="HflC"/>
    <property type="match status" value="1"/>
</dbReference>
<dbReference type="PANTHER" id="PTHR42911:SF1">
    <property type="entry name" value="MODULATOR OF FTSH PROTEASE HFLC"/>
    <property type="match status" value="1"/>
</dbReference>
<dbReference type="PRINTS" id="PR00721">
    <property type="entry name" value="STOMATIN"/>
</dbReference>
<comment type="similarity">
    <text evidence="2 6">Belongs to the band 7/mec-2 family. HflC subfamily.</text>
</comment>
<protein>
    <recommendedName>
        <fullName evidence="6">Protein HflC</fullName>
    </recommendedName>
</protein>
<keyword evidence="5" id="KW-0472">Membrane</keyword>
<dbReference type="Proteomes" id="UP000009232">
    <property type="component" value="Chromosome"/>
</dbReference>
<dbReference type="MEROPS" id="I87.001"/>
<reference evidence="8 9" key="1">
    <citation type="submission" date="2011-05" db="EMBL/GenBank/DDBJ databases">
        <title>Complete sequence of Thioalkalimicrobium cyclicum ALM1.</title>
        <authorList>
            <consortium name="US DOE Joint Genome Institute"/>
            <person name="Lucas S."/>
            <person name="Han J."/>
            <person name="Lapidus A."/>
            <person name="Cheng J.-F."/>
            <person name="Goodwin L."/>
            <person name="Pitluck S."/>
            <person name="Peters L."/>
            <person name="Mikhailova N."/>
            <person name="Davenport K."/>
            <person name="Han C."/>
            <person name="Tapia R."/>
            <person name="Land M."/>
            <person name="Hauser L."/>
            <person name="Kyrpides N."/>
            <person name="Ivanova N."/>
            <person name="Pagani I."/>
            <person name="Kappler U."/>
            <person name="Woyke T."/>
        </authorList>
    </citation>
    <scope>NUCLEOTIDE SEQUENCE [LARGE SCALE GENOMIC DNA]</scope>
    <source>
        <strain evidence="9">DSM 14477 / JCM 11371 / ALM1</strain>
    </source>
</reference>
<dbReference type="InterPro" id="IPR001972">
    <property type="entry name" value="Stomatin_HflK_fam"/>
</dbReference>
<evidence type="ECO:0000313" key="8">
    <source>
        <dbReference type="EMBL" id="AEG31287.1"/>
    </source>
</evidence>
<evidence type="ECO:0000256" key="3">
    <source>
        <dbReference type="ARBA" id="ARBA00022692"/>
    </source>
</evidence>
<dbReference type="NCBIfam" id="TIGR01932">
    <property type="entry name" value="hflC"/>
    <property type="match status" value="1"/>
</dbReference>
<comment type="subcellular location">
    <subcellularLocation>
        <location evidence="1">Membrane</location>
        <topology evidence="1">Single-pass membrane protein</topology>
    </subcellularLocation>
</comment>
<evidence type="ECO:0000256" key="6">
    <source>
        <dbReference type="PIRNR" id="PIRNR005651"/>
    </source>
</evidence>
<keyword evidence="9" id="KW-1185">Reference proteome</keyword>
<dbReference type="InterPro" id="IPR001107">
    <property type="entry name" value="Band_7"/>
</dbReference>
<dbReference type="AlphaFoldDB" id="F6DBQ1"/>
<dbReference type="InterPro" id="IPR036013">
    <property type="entry name" value="Band_7/SPFH_dom_sf"/>
</dbReference>
<evidence type="ECO:0000313" key="9">
    <source>
        <dbReference type="Proteomes" id="UP000009232"/>
    </source>
</evidence>
<comment type="function">
    <text evidence="6">HflC and HflK could regulate a protease.</text>
</comment>
<dbReference type="CDD" id="cd03405">
    <property type="entry name" value="SPFH_HflC"/>
    <property type="match status" value="1"/>
</dbReference>
<organism evidence="8 9">
    <name type="scientific">Thiomicrospira cyclica (strain DSM 14477 / JCM 11371 / ALM1)</name>
    <name type="common">Thioalkalimicrobium cyclicum</name>
    <dbReference type="NCBI Taxonomy" id="717773"/>
    <lineage>
        <taxon>Bacteria</taxon>
        <taxon>Pseudomonadati</taxon>
        <taxon>Pseudomonadota</taxon>
        <taxon>Gammaproteobacteria</taxon>
        <taxon>Thiotrichales</taxon>
        <taxon>Piscirickettsiaceae</taxon>
        <taxon>Thiomicrospira</taxon>
    </lineage>
</organism>
<evidence type="ECO:0000256" key="2">
    <source>
        <dbReference type="ARBA" id="ARBA00007862"/>
    </source>
</evidence>